<dbReference type="Proteomes" id="UP000050794">
    <property type="component" value="Unassembled WGS sequence"/>
</dbReference>
<proteinExistence type="predicted"/>
<dbReference type="InterPro" id="IPR036880">
    <property type="entry name" value="Kunitz_BPTI_sf"/>
</dbReference>
<dbReference type="PANTHER" id="PTHR46339">
    <property type="entry name" value="PROTEIN CBG15282-RELATED"/>
    <property type="match status" value="1"/>
</dbReference>
<dbReference type="InterPro" id="IPR002223">
    <property type="entry name" value="Kunitz_BPTI"/>
</dbReference>
<reference evidence="5" key="1">
    <citation type="submission" date="2016-06" db="UniProtKB">
        <authorList>
            <consortium name="WormBaseParasite"/>
        </authorList>
    </citation>
    <scope>IDENTIFICATION</scope>
</reference>
<evidence type="ECO:0000256" key="1">
    <source>
        <dbReference type="SAM" id="SignalP"/>
    </source>
</evidence>
<keyword evidence="4" id="KW-1185">Reference proteome</keyword>
<name>A0A183UDI5_TOXCA</name>
<dbReference type="Pfam" id="PF00014">
    <property type="entry name" value="Kunitz_BPTI"/>
    <property type="match status" value="1"/>
</dbReference>
<dbReference type="SMART" id="SM00131">
    <property type="entry name" value="KU"/>
    <property type="match status" value="1"/>
</dbReference>
<sequence>MKNLLVWLTGVRCVMAACYADADCDALWPKATCRNGKCACPPDTIRRKSESYEWVCVSLIDASTGMLGPPVTCPLPEGAGYRTVLNREGAVFCHSKLKGSCPDDYECIKSVGLVNPQGDGVCCPRRETACRQNVSESADGWLLRWYFTGDSCAPFKWNPEKNSTANNFTTKEHCESYCGNEYQY</sequence>
<feature type="domain" description="BPTI/Kunitz inhibitor" evidence="2">
    <location>
        <begin position="128"/>
        <end position="179"/>
    </location>
</feature>
<dbReference type="AlphaFoldDB" id="A0A183UDI5"/>
<protein>
    <submittedName>
        <fullName evidence="5">BPTI/Kunitz inhibitor domain-containing protein</fullName>
    </submittedName>
</protein>
<dbReference type="WBParaSite" id="TCNE_0000655501-mRNA-1">
    <property type="protein sequence ID" value="TCNE_0000655501-mRNA-1"/>
    <property type="gene ID" value="TCNE_0000655501"/>
</dbReference>
<evidence type="ECO:0000313" key="4">
    <source>
        <dbReference type="Proteomes" id="UP000050794"/>
    </source>
</evidence>
<dbReference type="EMBL" id="UYWY01019512">
    <property type="protein sequence ID" value="VDM37876.1"/>
    <property type="molecule type" value="Genomic_DNA"/>
</dbReference>
<evidence type="ECO:0000313" key="3">
    <source>
        <dbReference type="EMBL" id="VDM37876.1"/>
    </source>
</evidence>
<accession>A0A183UDI5</accession>
<dbReference type="GO" id="GO:0004867">
    <property type="term" value="F:serine-type endopeptidase inhibitor activity"/>
    <property type="evidence" value="ECO:0007669"/>
    <property type="project" value="InterPro"/>
</dbReference>
<reference evidence="3 4" key="2">
    <citation type="submission" date="2018-11" db="EMBL/GenBank/DDBJ databases">
        <authorList>
            <consortium name="Pathogen Informatics"/>
        </authorList>
    </citation>
    <scope>NUCLEOTIDE SEQUENCE [LARGE SCALE GENOMIC DNA]</scope>
</reference>
<dbReference type="SUPFAM" id="SSF57362">
    <property type="entry name" value="BPTI-like"/>
    <property type="match status" value="1"/>
</dbReference>
<evidence type="ECO:0000259" key="2">
    <source>
        <dbReference type="SMART" id="SM00131"/>
    </source>
</evidence>
<feature type="signal peptide" evidence="1">
    <location>
        <begin position="1"/>
        <end position="16"/>
    </location>
</feature>
<evidence type="ECO:0000313" key="5">
    <source>
        <dbReference type="WBParaSite" id="TCNE_0000655501-mRNA-1"/>
    </source>
</evidence>
<keyword evidence="1" id="KW-0732">Signal</keyword>
<dbReference type="PANTHER" id="PTHR46339:SF9">
    <property type="entry name" value="BPTI_KUNITZ INHIBITOR DOMAIN-CONTAINING PROTEIN"/>
    <property type="match status" value="1"/>
</dbReference>
<gene>
    <name evidence="3" type="ORF">TCNE_LOCUS6555</name>
</gene>
<dbReference type="InterPro" id="IPR053014">
    <property type="entry name" value="Cuticle_assoc_divergent"/>
</dbReference>
<dbReference type="Gene3D" id="4.10.410.10">
    <property type="entry name" value="Pancreatic trypsin inhibitor Kunitz domain"/>
    <property type="match status" value="1"/>
</dbReference>
<feature type="chain" id="PRO_5044553115" evidence="1">
    <location>
        <begin position="17"/>
        <end position="184"/>
    </location>
</feature>
<organism evidence="4 5">
    <name type="scientific">Toxocara canis</name>
    <name type="common">Canine roundworm</name>
    <dbReference type="NCBI Taxonomy" id="6265"/>
    <lineage>
        <taxon>Eukaryota</taxon>
        <taxon>Metazoa</taxon>
        <taxon>Ecdysozoa</taxon>
        <taxon>Nematoda</taxon>
        <taxon>Chromadorea</taxon>
        <taxon>Rhabditida</taxon>
        <taxon>Spirurina</taxon>
        <taxon>Ascaridomorpha</taxon>
        <taxon>Ascaridoidea</taxon>
        <taxon>Toxocaridae</taxon>
        <taxon>Toxocara</taxon>
    </lineage>
</organism>